<dbReference type="Proteomes" id="UP000594468">
    <property type="component" value="Chromosome"/>
</dbReference>
<dbReference type="RefSeq" id="WP_195171578.1">
    <property type="nucleotide sequence ID" value="NZ_CP062983.1"/>
</dbReference>
<proteinExistence type="predicted"/>
<accession>A0A7S8EAR5</accession>
<gene>
    <name evidence="1" type="ORF">G4Y79_03765</name>
</gene>
<sequence>MPQSTIYVRFLLDVPTEEPAYVDMTFSSEQQAQDALSALTASEGQLVSIANATHIPVLIRADRVVTAFPIEYDDDEDDD</sequence>
<protein>
    <submittedName>
        <fullName evidence="1">Uncharacterized protein</fullName>
    </submittedName>
</protein>
<reference evidence="1 2" key="1">
    <citation type="submission" date="2020-02" db="EMBL/GenBank/DDBJ databases">
        <authorList>
            <person name="Zheng R.K."/>
            <person name="Sun C.M."/>
        </authorList>
    </citation>
    <scope>NUCLEOTIDE SEQUENCE [LARGE SCALE GENOMIC DNA]</scope>
    <source>
        <strain evidence="2">rifampicinis</strain>
    </source>
</reference>
<dbReference type="KEGG" id="pmet:G4Y79_03765"/>
<dbReference type="AlphaFoldDB" id="A0A7S8EAR5"/>
<evidence type="ECO:0000313" key="2">
    <source>
        <dbReference type="Proteomes" id="UP000594468"/>
    </source>
</evidence>
<evidence type="ECO:0000313" key="1">
    <source>
        <dbReference type="EMBL" id="QPC83511.1"/>
    </source>
</evidence>
<name>A0A7S8EAR5_9CHLR</name>
<dbReference type="EMBL" id="CP062983">
    <property type="protein sequence ID" value="QPC83511.1"/>
    <property type="molecule type" value="Genomic_DNA"/>
</dbReference>
<organism evidence="1 2">
    <name type="scientific">Phototrophicus methaneseepsis</name>
    <dbReference type="NCBI Taxonomy" id="2710758"/>
    <lineage>
        <taxon>Bacteria</taxon>
        <taxon>Bacillati</taxon>
        <taxon>Chloroflexota</taxon>
        <taxon>Candidatus Thermofontia</taxon>
        <taxon>Phototrophicales</taxon>
        <taxon>Phototrophicaceae</taxon>
        <taxon>Phototrophicus</taxon>
    </lineage>
</organism>
<keyword evidence="2" id="KW-1185">Reference proteome</keyword>